<dbReference type="EMBL" id="LR796757">
    <property type="protein sequence ID" value="CAB4163387.1"/>
    <property type="molecule type" value="Genomic_DNA"/>
</dbReference>
<evidence type="ECO:0000313" key="1">
    <source>
        <dbReference type="EMBL" id="CAB4139232.1"/>
    </source>
</evidence>
<proteinExistence type="predicted"/>
<evidence type="ECO:0000313" key="2">
    <source>
        <dbReference type="EMBL" id="CAB4163387.1"/>
    </source>
</evidence>
<accession>A0A6J5LZA0</accession>
<organism evidence="1">
    <name type="scientific">uncultured Caudovirales phage</name>
    <dbReference type="NCBI Taxonomy" id="2100421"/>
    <lineage>
        <taxon>Viruses</taxon>
        <taxon>Duplodnaviria</taxon>
        <taxon>Heunggongvirae</taxon>
        <taxon>Uroviricota</taxon>
        <taxon>Caudoviricetes</taxon>
        <taxon>Peduoviridae</taxon>
        <taxon>Maltschvirus</taxon>
        <taxon>Maltschvirus maltsch</taxon>
    </lineage>
</organism>
<sequence length="100" mass="10966">MQTAIVEILLNGNIQHTTTRRVTPAEIVMLRHIHGSDSVVAPVDVESIKRSNADEVSRLKSVYGDDVFKQVFPGAMPKVPSDLSEVNVEIEAKAKDEPKA</sequence>
<name>A0A6J5LZA0_9CAUD</name>
<reference evidence="1" key="1">
    <citation type="submission" date="2020-04" db="EMBL/GenBank/DDBJ databases">
        <authorList>
            <person name="Chiriac C."/>
            <person name="Salcher M."/>
            <person name="Ghai R."/>
            <person name="Kavagutti S V."/>
        </authorList>
    </citation>
    <scope>NUCLEOTIDE SEQUENCE</scope>
</reference>
<gene>
    <name evidence="1" type="ORF">UFOVP339_29</name>
    <name evidence="2" type="ORF">UFOVP807_12</name>
</gene>
<dbReference type="EMBL" id="LR796355">
    <property type="protein sequence ID" value="CAB4139232.1"/>
    <property type="molecule type" value="Genomic_DNA"/>
</dbReference>
<protein>
    <submittedName>
        <fullName evidence="1">Uncharacterized protein</fullName>
    </submittedName>
</protein>